<evidence type="ECO:0000256" key="4">
    <source>
        <dbReference type="ARBA" id="ARBA00023004"/>
    </source>
</evidence>
<evidence type="ECO:0000256" key="3">
    <source>
        <dbReference type="ARBA" id="ARBA00022723"/>
    </source>
</evidence>
<dbReference type="Proteomes" id="UP001358417">
    <property type="component" value="Unassembled WGS sequence"/>
</dbReference>
<reference evidence="7 8" key="1">
    <citation type="submission" date="2023-08" db="EMBL/GenBank/DDBJ databases">
        <title>Black Yeasts Isolated from many extreme environments.</title>
        <authorList>
            <person name="Coleine C."/>
            <person name="Stajich J.E."/>
            <person name="Selbmann L."/>
        </authorList>
    </citation>
    <scope>NUCLEOTIDE SEQUENCE [LARGE SCALE GENOMIC DNA]</scope>
    <source>
        <strain evidence="7 8">CCFEE 5792</strain>
    </source>
</reference>
<dbReference type="Gene3D" id="1.10.630.10">
    <property type="entry name" value="Cytochrome P450"/>
    <property type="match status" value="1"/>
</dbReference>
<evidence type="ECO:0008006" key="9">
    <source>
        <dbReference type="Google" id="ProtNLM"/>
    </source>
</evidence>
<evidence type="ECO:0000256" key="5">
    <source>
        <dbReference type="PIRSR" id="PIRSR602401-1"/>
    </source>
</evidence>
<dbReference type="AlphaFoldDB" id="A0AAV9N496"/>
<sequence length="478" mass="53325">MDTIMDNRISPYAATNILLALITRLIAPASTILLLAYIAYYGFLSPLSGIPGPFIARFTRLWLAYHGWKGDFHIVLTEVHEKYGTTVRVGPDEVLTLSPDAIKKIYGAGSLFNKSDFYAPLKGTRTWDLFAEGDSIVHRNNRRSVNHVYATSSLIDLEPYVDSAIQHFVSILRTKEGKSFDFDVIGEVTFSQRFGLMETGEESESLKIIKRAARSGSWVGHIPWVYRIHQRLSPLIGNHLALNARSGAIRDFTLQQAQSRIKRGSDHRDMLSKLIELHGQNPAEVDNTVVISMATSNVFAGSDTTAVALRSIFYHLLKNLGCLKKLLNEINDVVGDIDIDKPVTYEQANKMPYLQAVMNEANRIHPVVAQSLPRIVPEGGLQVEGHSLPAGTIIGSSPYVLGRSEHIYGQDAKMFRPERWLEGDRSQLLSGFLAFGGTSRMCLGKNLVWIEVSKVVPTILRNFVINFADTDVEWKLQS</sequence>
<dbReference type="GO" id="GO:0005506">
    <property type="term" value="F:iron ion binding"/>
    <property type="evidence" value="ECO:0007669"/>
    <property type="project" value="InterPro"/>
</dbReference>
<dbReference type="GO" id="GO:0004497">
    <property type="term" value="F:monooxygenase activity"/>
    <property type="evidence" value="ECO:0007669"/>
    <property type="project" value="InterPro"/>
</dbReference>
<dbReference type="PANTHER" id="PTHR24305">
    <property type="entry name" value="CYTOCHROME P450"/>
    <property type="match status" value="1"/>
</dbReference>
<dbReference type="GO" id="GO:0016705">
    <property type="term" value="F:oxidoreductase activity, acting on paired donors, with incorporation or reduction of molecular oxygen"/>
    <property type="evidence" value="ECO:0007669"/>
    <property type="project" value="InterPro"/>
</dbReference>
<proteinExistence type="inferred from homology"/>
<dbReference type="PANTHER" id="PTHR24305:SF232">
    <property type="entry name" value="P450, PUTATIVE (EUROFUNG)-RELATED"/>
    <property type="match status" value="1"/>
</dbReference>
<comment type="similarity">
    <text evidence="2">Belongs to the cytochrome P450 family.</text>
</comment>
<accession>A0AAV9N496</accession>
<dbReference type="PRINTS" id="PR00463">
    <property type="entry name" value="EP450I"/>
</dbReference>
<name>A0AAV9N496_9EURO</name>
<keyword evidence="6" id="KW-0812">Transmembrane</keyword>
<feature type="binding site" description="axial binding residue" evidence="5">
    <location>
        <position position="442"/>
    </location>
    <ligand>
        <name>heme</name>
        <dbReference type="ChEBI" id="CHEBI:30413"/>
    </ligand>
    <ligandPart>
        <name>Fe</name>
        <dbReference type="ChEBI" id="CHEBI:18248"/>
    </ligandPart>
</feature>
<comment type="caution">
    <text evidence="7">The sequence shown here is derived from an EMBL/GenBank/DDBJ whole genome shotgun (WGS) entry which is preliminary data.</text>
</comment>
<dbReference type="InterPro" id="IPR001128">
    <property type="entry name" value="Cyt_P450"/>
</dbReference>
<dbReference type="InterPro" id="IPR036396">
    <property type="entry name" value="Cyt_P450_sf"/>
</dbReference>
<evidence type="ECO:0000256" key="2">
    <source>
        <dbReference type="ARBA" id="ARBA00010617"/>
    </source>
</evidence>
<comment type="cofactor">
    <cofactor evidence="1 5">
        <name>heme</name>
        <dbReference type="ChEBI" id="CHEBI:30413"/>
    </cofactor>
</comment>
<organism evidence="7 8">
    <name type="scientific">Exophiala bonariae</name>
    <dbReference type="NCBI Taxonomy" id="1690606"/>
    <lineage>
        <taxon>Eukaryota</taxon>
        <taxon>Fungi</taxon>
        <taxon>Dikarya</taxon>
        <taxon>Ascomycota</taxon>
        <taxon>Pezizomycotina</taxon>
        <taxon>Eurotiomycetes</taxon>
        <taxon>Chaetothyriomycetidae</taxon>
        <taxon>Chaetothyriales</taxon>
        <taxon>Herpotrichiellaceae</taxon>
        <taxon>Exophiala</taxon>
    </lineage>
</organism>
<keyword evidence="4 5" id="KW-0408">Iron</keyword>
<evidence type="ECO:0000256" key="6">
    <source>
        <dbReference type="SAM" id="Phobius"/>
    </source>
</evidence>
<dbReference type="InterPro" id="IPR002401">
    <property type="entry name" value="Cyt_P450_E_grp-I"/>
</dbReference>
<dbReference type="CDD" id="cd11060">
    <property type="entry name" value="CYP57A1-like"/>
    <property type="match status" value="1"/>
</dbReference>
<evidence type="ECO:0000313" key="7">
    <source>
        <dbReference type="EMBL" id="KAK5047475.1"/>
    </source>
</evidence>
<keyword evidence="6" id="KW-0472">Membrane</keyword>
<dbReference type="GeneID" id="89974743"/>
<feature type="transmembrane region" description="Helical" evidence="6">
    <location>
        <begin position="21"/>
        <end position="43"/>
    </location>
</feature>
<dbReference type="EMBL" id="JAVRRD010000025">
    <property type="protein sequence ID" value="KAK5047475.1"/>
    <property type="molecule type" value="Genomic_DNA"/>
</dbReference>
<evidence type="ECO:0000256" key="1">
    <source>
        <dbReference type="ARBA" id="ARBA00001971"/>
    </source>
</evidence>
<keyword evidence="3 5" id="KW-0479">Metal-binding</keyword>
<keyword evidence="6" id="KW-1133">Transmembrane helix</keyword>
<dbReference type="RefSeq" id="XP_064703019.1">
    <property type="nucleotide sequence ID" value="XM_064850132.1"/>
</dbReference>
<dbReference type="PRINTS" id="PR00385">
    <property type="entry name" value="P450"/>
</dbReference>
<dbReference type="SUPFAM" id="SSF48264">
    <property type="entry name" value="Cytochrome P450"/>
    <property type="match status" value="1"/>
</dbReference>
<keyword evidence="5" id="KW-0349">Heme</keyword>
<gene>
    <name evidence="7" type="ORF">LTR84_006571</name>
</gene>
<evidence type="ECO:0000313" key="8">
    <source>
        <dbReference type="Proteomes" id="UP001358417"/>
    </source>
</evidence>
<dbReference type="InterPro" id="IPR050121">
    <property type="entry name" value="Cytochrome_P450_monoxygenase"/>
</dbReference>
<protein>
    <recommendedName>
        <fullName evidence="9">Cytochrome P450</fullName>
    </recommendedName>
</protein>
<dbReference type="Pfam" id="PF00067">
    <property type="entry name" value="p450"/>
    <property type="match status" value="1"/>
</dbReference>
<dbReference type="GO" id="GO:0020037">
    <property type="term" value="F:heme binding"/>
    <property type="evidence" value="ECO:0007669"/>
    <property type="project" value="InterPro"/>
</dbReference>
<keyword evidence="8" id="KW-1185">Reference proteome</keyword>